<comment type="caution">
    <text evidence="5">The sequence shown here is derived from an EMBL/GenBank/DDBJ whole genome shotgun (WGS) entry which is preliminary data.</text>
</comment>
<evidence type="ECO:0000313" key="5">
    <source>
        <dbReference type="EMBL" id="KAK3031891.1"/>
    </source>
</evidence>
<dbReference type="Proteomes" id="UP001188597">
    <property type="component" value="Unassembled WGS sequence"/>
</dbReference>
<name>A0AA89BHC1_9ASTE</name>
<evidence type="ECO:0000256" key="3">
    <source>
        <dbReference type="RuleBase" id="RU004475"/>
    </source>
</evidence>
<protein>
    <recommendedName>
        <fullName evidence="4">3-beta hydroxysteroid dehydrogenase/isomerase domain-containing protein</fullName>
    </recommendedName>
</protein>
<dbReference type="AlphaFoldDB" id="A0AA89BHC1"/>
<dbReference type="InterPro" id="IPR002225">
    <property type="entry name" value="3Beta_OHSteriod_DH/Estase"/>
</dbReference>
<evidence type="ECO:0000256" key="2">
    <source>
        <dbReference type="ARBA" id="ARBA00023002"/>
    </source>
</evidence>
<reference evidence="5" key="1">
    <citation type="submission" date="2022-12" db="EMBL/GenBank/DDBJ databases">
        <title>Draft genome assemblies for two species of Escallonia (Escalloniales).</title>
        <authorList>
            <person name="Chanderbali A."/>
            <person name="Dervinis C."/>
            <person name="Anghel I."/>
            <person name="Soltis D."/>
            <person name="Soltis P."/>
            <person name="Zapata F."/>
        </authorList>
    </citation>
    <scope>NUCLEOTIDE SEQUENCE</scope>
    <source>
        <strain evidence="5">UCBG64.0493</strain>
        <tissue evidence="5">Leaf</tissue>
    </source>
</reference>
<dbReference type="Pfam" id="PF01073">
    <property type="entry name" value="3Beta_HSD"/>
    <property type="match status" value="1"/>
</dbReference>
<comment type="similarity">
    <text evidence="1 3">Belongs to the 3-beta-HSD family.</text>
</comment>
<dbReference type="EMBL" id="JAVXUP010000290">
    <property type="protein sequence ID" value="KAK3031891.1"/>
    <property type="molecule type" value="Genomic_DNA"/>
</dbReference>
<dbReference type="GO" id="GO:0016616">
    <property type="term" value="F:oxidoreductase activity, acting on the CH-OH group of donors, NAD or NADP as acceptor"/>
    <property type="evidence" value="ECO:0007669"/>
    <property type="project" value="InterPro"/>
</dbReference>
<keyword evidence="2 3" id="KW-0560">Oxidoreductase</keyword>
<organism evidence="5 6">
    <name type="scientific">Escallonia herrerae</name>
    <dbReference type="NCBI Taxonomy" id="1293975"/>
    <lineage>
        <taxon>Eukaryota</taxon>
        <taxon>Viridiplantae</taxon>
        <taxon>Streptophyta</taxon>
        <taxon>Embryophyta</taxon>
        <taxon>Tracheophyta</taxon>
        <taxon>Spermatophyta</taxon>
        <taxon>Magnoliopsida</taxon>
        <taxon>eudicotyledons</taxon>
        <taxon>Gunneridae</taxon>
        <taxon>Pentapetalae</taxon>
        <taxon>asterids</taxon>
        <taxon>campanulids</taxon>
        <taxon>Escalloniales</taxon>
        <taxon>Escalloniaceae</taxon>
        <taxon>Escallonia</taxon>
    </lineage>
</organism>
<dbReference type="Gene3D" id="3.40.50.720">
    <property type="entry name" value="NAD(P)-binding Rossmann-like Domain"/>
    <property type="match status" value="1"/>
</dbReference>
<keyword evidence="6" id="KW-1185">Reference proteome</keyword>
<evidence type="ECO:0000256" key="1">
    <source>
        <dbReference type="ARBA" id="ARBA00009219"/>
    </source>
</evidence>
<feature type="domain" description="3-beta hydroxysteroid dehydrogenase/isomerase" evidence="4">
    <location>
        <begin position="4"/>
        <end position="178"/>
    </location>
</feature>
<proteinExistence type="inferred from homology"/>
<dbReference type="PANTHER" id="PTHR43245:SF51">
    <property type="entry name" value="SHORT CHAIN DEHYDROGENASE_REDUCTASE FAMILY 42E, MEMBER 2"/>
    <property type="match status" value="1"/>
</dbReference>
<dbReference type="GO" id="GO:0006694">
    <property type="term" value="P:steroid biosynthetic process"/>
    <property type="evidence" value="ECO:0007669"/>
    <property type="project" value="InterPro"/>
</dbReference>
<gene>
    <name evidence="5" type="ORF">RJ639_035201</name>
</gene>
<dbReference type="InterPro" id="IPR036291">
    <property type="entry name" value="NAD(P)-bd_dom_sf"/>
</dbReference>
<accession>A0AA89BHC1</accession>
<evidence type="ECO:0000259" key="4">
    <source>
        <dbReference type="Pfam" id="PF01073"/>
    </source>
</evidence>
<evidence type="ECO:0000313" key="6">
    <source>
        <dbReference type="Proteomes" id="UP001188597"/>
    </source>
</evidence>
<dbReference type="SUPFAM" id="SSF51735">
    <property type="entry name" value="NAD(P)-binding Rossmann-fold domains"/>
    <property type="match status" value="1"/>
</dbReference>
<sequence>MKYEKAIEDSSVVFYVEDADSCRSDFYLCYTIVVQGAKNVINACRECKVKRLIYNSTTDVVADGSHDIHNGDASVPYASTFDNMWSDLKAQAEALILFANHFDGLLTCALRPSNVFGPGDKHLVPFLVDIAKSGWLRFIIGSGENMSDFTYVENAAHALVCAEEALCSRMVSVSGKAHVQVFYYDGPVHSRMNPGRLNHFESVQNIIRLASCTRTFNCSAAEKHIGYTPVVSLEEGIAATIESFSHLAKDSSNARYREFDEQSKVEKLLGSGKDYIGNYCKHMEWSESSNNIIVPRRGLEHIPQVLSGEHRGFGDDQPTMAQTKGSISEYIKEYWALMLEIPEMSKMQRLSVGRHRVAEELTA</sequence>
<dbReference type="InterPro" id="IPR050177">
    <property type="entry name" value="Lipid_A_modif_metabolic_enz"/>
</dbReference>
<dbReference type="PANTHER" id="PTHR43245">
    <property type="entry name" value="BIFUNCTIONAL POLYMYXIN RESISTANCE PROTEIN ARNA"/>
    <property type="match status" value="1"/>
</dbReference>